<dbReference type="PROSITE" id="PS51257">
    <property type="entry name" value="PROKAR_LIPOPROTEIN"/>
    <property type="match status" value="1"/>
</dbReference>
<name>A0A3D8YHN4_9BACT</name>
<evidence type="ECO:0000256" key="1">
    <source>
        <dbReference type="ARBA" id="ARBA00004571"/>
    </source>
</evidence>
<dbReference type="SUPFAM" id="SSF56935">
    <property type="entry name" value="Porins"/>
    <property type="match status" value="1"/>
</dbReference>
<dbReference type="InterPro" id="IPR023996">
    <property type="entry name" value="TonB-dep_OMP_SusC/RagA"/>
</dbReference>
<keyword evidence="13" id="KW-1185">Reference proteome</keyword>
<dbReference type="Gene3D" id="2.170.130.10">
    <property type="entry name" value="TonB-dependent receptor, plug domain"/>
    <property type="match status" value="1"/>
</dbReference>
<comment type="subcellular location">
    <subcellularLocation>
        <location evidence="1 8">Cell outer membrane</location>
        <topology evidence="1 8">Multi-pass membrane protein</topology>
    </subcellularLocation>
</comment>
<dbReference type="InterPro" id="IPR008969">
    <property type="entry name" value="CarboxyPept-like_regulatory"/>
</dbReference>
<protein>
    <submittedName>
        <fullName evidence="12">SusC/RagA family TonB-linked outer membrane protein</fullName>
    </submittedName>
</protein>
<dbReference type="InterPro" id="IPR037066">
    <property type="entry name" value="Plug_dom_sf"/>
</dbReference>
<keyword evidence="6 8" id="KW-0472">Membrane</keyword>
<keyword evidence="2 8" id="KW-0813">Transport</keyword>
<dbReference type="OrthoDB" id="9768177at2"/>
<evidence type="ECO:0000256" key="8">
    <source>
        <dbReference type="PROSITE-ProRule" id="PRU01360"/>
    </source>
</evidence>
<reference evidence="12 13" key="1">
    <citation type="submission" date="2018-07" db="EMBL/GenBank/DDBJ databases">
        <title>Dyadobacter roseus sp. nov., isolated from rose rhizosphere soil.</title>
        <authorList>
            <person name="Chen L."/>
        </authorList>
    </citation>
    <scope>NUCLEOTIDE SEQUENCE [LARGE SCALE GENOMIC DNA]</scope>
    <source>
        <strain evidence="12 13">RS19</strain>
    </source>
</reference>
<dbReference type="Pfam" id="PF07715">
    <property type="entry name" value="Plug"/>
    <property type="match status" value="1"/>
</dbReference>
<dbReference type="RefSeq" id="WP_115828943.1">
    <property type="nucleotide sequence ID" value="NZ_QNUL01000001.1"/>
</dbReference>
<dbReference type="Gene3D" id="2.40.170.20">
    <property type="entry name" value="TonB-dependent receptor, beta-barrel domain"/>
    <property type="match status" value="1"/>
</dbReference>
<dbReference type="EMBL" id="QNUL01000001">
    <property type="protein sequence ID" value="REA64336.1"/>
    <property type="molecule type" value="Genomic_DNA"/>
</dbReference>
<dbReference type="PROSITE" id="PS52016">
    <property type="entry name" value="TONB_DEPENDENT_REC_3"/>
    <property type="match status" value="1"/>
</dbReference>
<accession>A0A3D8YHN4</accession>
<proteinExistence type="inferred from homology"/>
<dbReference type="Proteomes" id="UP000256373">
    <property type="component" value="Unassembled WGS sequence"/>
</dbReference>
<keyword evidence="7 8" id="KW-0998">Cell outer membrane</keyword>
<organism evidence="12 13">
    <name type="scientific">Dyadobacter luteus</name>
    <dbReference type="NCBI Taxonomy" id="2259619"/>
    <lineage>
        <taxon>Bacteria</taxon>
        <taxon>Pseudomonadati</taxon>
        <taxon>Bacteroidota</taxon>
        <taxon>Cytophagia</taxon>
        <taxon>Cytophagales</taxon>
        <taxon>Spirosomataceae</taxon>
        <taxon>Dyadobacter</taxon>
    </lineage>
</organism>
<evidence type="ECO:0000256" key="9">
    <source>
        <dbReference type="RuleBase" id="RU003357"/>
    </source>
</evidence>
<dbReference type="NCBIfam" id="TIGR04057">
    <property type="entry name" value="SusC_RagA_signa"/>
    <property type="match status" value="1"/>
</dbReference>
<dbReference type="AlphaFoldDB" id="A0A3D8YHN4"/>
<evidence type="ECO:0000256" key="2">
    <source>
        <dbReference type="ARBA" id="ARBA00022448"/>
    </source>
</evidence>
<sequence>MKEVYFTQFRWKQQLLLPVLLLSCLNILCVSGTKVYARAIDISGTVTSAPDNIGLPGVSITVKGTTFGTVTDMNGKYMLNVADENAVLVFSYIGYEASEQTIGGRSVIDVVLKEDLKQLSEVVVVGYGTQKKVNLTGAVATVSGEEMIRRPVTNPTAMLQGTMPGVQVRQGTGEPGNEGVSVRIRGTGTFSGAGSDPLVLIDGVQGNMADLNPNNIESVSVLKDAASASIYGARAANGVILVTTKKGSEGKLSVQYSGNYAINKPTKLFDLITNSAEYMELYNEARLNSGLTSGLYSQQQIDEYRNATDRNLYPNTDWLSLIFQTAPTHQHDLTFSGGRGGTHFNASVGYVNQKGVMKGFDFEKYNARLNIASQITKKIKFGANLALKSGNTTSPVFGSEDMFLSAMSQAPTYGPKLADGSGRFTYKAYDLEYNNKNPIALLEGNINRDKLDYSANTQGWFEVNLLKGLTWYAKGAVNADFYKTKSFKPPLQLYNFRTNDFMATLDLGGGLEVKDEQNVYTNLFSYLDYERTFAQNHAFKLQVGYSTEKSTYQYLEAIRRNFPTDVLREINAGSPSIQYANGSKNEWAIRSFFGRLNYNFKERYLLEANMRYDGTSRLNADSRWGVFPSFSAGWRVTEEDFIKNLDFKWLNSLKFRGSWGQLGNQNIGNYPYQAILSFTGNYSFDDSNLSSGVAQTQLSNANIRWETTTIADIGMDLTVFSGLNLTADLYRKTTTDILRSSQVTGVVGLGAPTINNGTMQNTGVELGVTYNHQVSSGVFSGLNYTIGANLEHYKNKLVKFGQREIDGYRIREEGREYETYYMLEMTGIFQSQDEIAAAPKQYNDATVPGDIRFRDVNGDGVINDEDRVVMTGNYPGLNYAFNLSANWKGFDFSALFQGVNNVKFFVDNWGTVPFVQGSPPTTDWRNRWTPENPSTTMPRIYWGWGAPDRIRRPSSYFLQDASYLRLKNLTVGYSLPQTLVKKIGMDNLRLFFSGDNLITATKYPGLDPERGGSGAFVQYPQNKIYSFGLNIKL</sequence>
<dbReference type="GO" id="GO:0009279">
    <property type="term" value="C:cell outer membrane"/>
    <property type="evidence" value="ECO:0007669"/>
    <property type="project" value="UniProtKB-SubCell"/>
</dbReference>
<evidence type="ECO:0000313" key="13">
    <source>
        <dbReference type="Proteomes" id="UP000256373"/>
    </source>
</evidence>
<dbReference type="InterPro" id="IPR039426">
    <property type="entry name" value="TonB-dep_rcpt-like"/>
</dbReference>
<comment type="similarity">
    <text evidence="8 9">Belongs to the TonB-dependent receptor family.</text>
</comment>
<evidence type="ECO:0000256" key="4">
    <source>
        <dbReference type="ARBA" id="ARBA00022692"/>
    </source>
</evidence>
<dbReference type="Pfam" id="PF13715">
    <property type="entry name" value="CarbopepD_reg_2"/>
    <property type="match status" value="1"/>
</dbReference>
<evidence type="ECO:0000256" key="6">
    <source>
        <dbReference type="ARBA" id="ARBA00023136"/>
    </source>
</evidence>
<evidence type="ECO:0000256" key="7">
    <source>
        <dbReference type="ARBA" id="ARBA00023237"/>
    </source>
</evidence>
<keyword evidence="5 9" id="KW-0798">TonB box</keyword>
<evidence type="ECO:0000256" key="5">
    <source>
        <dbReference type="ARBA" id="ARBA00023077"/>
    </source>
</evidence>
<dbReference type="Pfam" id="PF00593">
    <property type="entry name" value="TonB_dep_Rec_b-barrel"/>
    <property type="match status" value="1"/>
</dbReference>
<dbReference type="Gene3D" id="2.60.40.1120">
    <property type="entry name" value="Carboxypeptidase-like, regulatory domain"/>
    <property type="match status" value="1"/>
</dbReference>
<feature type="domain" description="TonB-dependent receptor-like beta-barrel" evidence="10">
    <location>
        <begin position="422"/>
        <end position="997"/>
    </location>
</feature>
<keyword evidence="4 8" id="KW-0812">Transmembrane</keyword>
<dbReference type="FunFam" id="2.170.130.10:FF:000003">
    <property type="entry name" value="SusC/RagA family TonB-linked outer membrane protein"/>
    <property type="match status" value="1"/>
</dbReference>
<evidence type="ECO:0000313" key="12">
    <source>
        <dbReference type="EMBL" id="REA64336.1"/>
    </source>
</evidence>
<dbReference type="NCBIfam" id="TIGR04056">
    <property type="entry name" value="OMP_RagA_SusC"/>
    <property type="match status" value="1"/>
</dbReference>
<keyword evidence="3 8" id="KW-1134">Transmembrane beta strand</keyword>
<evidence type="ECO:0000259" key="10">
    <source>
        <dbReference type="Pfam" id="PF00593"/>
    </source>
</evidence>
<evidence type="ECO:0000259" key="11">
    <source>
        <dbReference type="Pfam" id="PF07715"/>
    </source>
</evidence>
<dbReference type="InterPro" id="IPR012910">
    <property type="entry name" value="Plug_dom"/>
</dbReference>
<evidence type="ECO:0000256" key="3">
    <source>
        <dbReference type="ARBA" id="ARBA00022452"/>
    </source>
</evidence>
<dbReference type="InterPro" id="IPR000531">
    <property type="entry name" value="Beta-barrel_TonB"/>
</dbReference>
<gene>
    <name evidence="12" type="ORF">DSL64_01950</name>
</gene>
<feature type="domain" description="TonB-dependent receptor plug" evidence="11">
    <location>
        <begin position="132"/>
        <end position="239"/>
    </location>
</feature>
<dbReference type="SUPFAM" id="SSF49464">
    <property type="entry name" value="Carboxypeptidase regulatory domain-like"/>
    <property type="match status" value="1"/>
</dbReference>
<comment type="caution">
    <text evidence="12">The sequence shown here is derived from an EMBL/GenBank/DDBJ whole genome shotgun (WGS) entry which is preliminary data.</text>
</comment>
<dbReference type="InterPro" id="IPR036942">
    <property type="entry name" value="Beta-barrel_TonB_sf"/>
</dbReference>
<dbReference type="InterPro" id="IPR023997">
    <property type="entry name" value="TonB-dep_OMP_SusC/RagA_CS"/>
</dbReference>